<proteinExistence type="predicted"/>
<dbReference type="Proteomes" id="UP000027143">
    <property type="component" value="Unassembled WGS sequence"/>
</dbReference>
<accession>A0ABR4SQL5</accession>
<sequence length="59" mass="6874">MDYDGESVRIDGLRVRALQVIEKVGMRRNYWQEASQNFLSEQLCYGGFLGSRTLRFISL</sequence>
<name>A0ABR4SQL5_BARQI</name>
<evidence type="ECO:0000313" key="1">
    <source>
        <dbReference type="EMBL" id="KEC65417.1"/>
    </source>
</evidence>
<keyword evidence="2" id="KW-1185">Reference proteome</keyword>
<reference evidence="1 2" key="1">
    <citation type="submission" date="2012-04" db="EMBL/GenBank/DDBJ databases">
        <title>The Genome Sequence of Bartonella quintana JK 68.</title>
        <authorList>
            <consortium name="The Broad Institute Genome Sequencing Platform"/>
            <consortium name="The Broad Institute Genome Sequencing Center for Infectious Disease"/>
            <person name="Feldgarden M."/>
            <person name="Kirby J."/>
            <person name="Kosoy M."/>
            <person name="Birtles R."/>
            <person name="Probert W.S."/>
            <person name="Chiaraviglio L."/>
            <person name="Walker B."/>
            <person name="Young S.K."/>
            <person name="Zeng Q."/>
            <person name="Gargeya S."/>
            <person name="Fitzgerald M."/>
            <person name="Haas B."/>
            <person name="Abouelleil A."/>
            <person name="Alvarado L."/>
            <person name="Arachchi H.M."/>
            <person name="Berlin A.M."/>
            <person name="Chapman S.B."/>
            <person name="Goldberg J."/>
            <person name="Griggs A."/>
            <person name="Gujja S."/>
            <person name="Hansen M."/>
            <person name="Howarth C."/>
            <person name="Imamovic A."/>
            <person name="Larimer J."/>
            <person name="McCowen C."/>
            <person name="Montmayeur A."/>
            <person name="Murphy C."/>
            <person name="Neiman D."/>
            <person name="Pearson M."/>
            <person name="Priest M."/>
            <person name="Roberts A."/>
            <person name="Saif S."/>
            <person name="Shea T."/>
            <person name="Sisk P."/>
            <person name="Sykes S."/>
            <person name="Wortman J."/>
            <person name="Nusbaum C."/>
            <person name="Birren B."/>
        </authorList>
    </citation>
    <scope>NUCLEOTIDE SEQUENCE [LARGE SCALE GENOMIC DNA]</scope>
    <source>
        <strain evidence="1 2">JK 68</strain>
    </source>
</reference>
<evidence type="ECO:0000313" key="2">
    <source>
        <dbReference type="Proteomes" id="UP000027143"/>
    </source>
</evidence>
<protein>
    <submittedName>
        <fullName evidence="1">Uncharacterized protein</fullName>
    </submittedName>
</protein>
<gene>
    <name evidence="1" type="ORF">O7U_01067</name>
</gene>
<organism evidence="1 2">
    <name type="scientific">Bartonella quintana JK 68</name>
    <dbReference type="NCBI Taxonomy" id="1134503"/>
    <lineage>
        <taxon>Bacteria</taxon>
        <taxon>Pseudomonadati</taxon>
        <taxon>Pseudomonadota</taxon>
        <taxon>Alphaproteobacteria</taxon>
        <taxon>Hyphomicrobiales</taxon>
        <taxon>Bartonellaceae</taxon>
        <taxon>Bartonella</taxon>
    </lineage>
</organism>
<comment type="caution">
    <text evidence="1">The sequence shown here is derived from an EMBL/GenBank/DDBJ whole genome shotgun (WGS) entry which is preliminary data.</text>
</comment>
<dbReference type="EMBL" id="AHPD01000011">
    <property type="protein sequence ID" value="KEC65417.1"/>
    <property type="molecule type" value="Genomic_DNA"/>
</dbReference>